<comment type="caution">
    <text evidence="1">The sequence shown here is derived from an EMBL/GenBank/DDBJ whole genome shotgun (WGS) entry which is preliminary data.</text>
</comment>
<sequence>MSGSVTTARVRRAFTHPLAKSCTRRATFQPTFSPSVCNGSAATVILPPPPEPPRNERRKHTCLRTRTLLTSGFLKSSGRRLRSRPVASRQATITPRRMRPCWAMLSRTCLGIRLAFCVGGTIPRQTVMPFTRTICTLTRNHGRVPRSMLRAICTSTTTRCRPLSNCFPLRLLLHQPR</sequence>
<evidence type="ECO:0000313" key="1">
    <source>
        <dbReference type="EMBL" id="ORZ29966.1"/>
    </source>
</evidence>
<organism evidence="1 2">
    <name type="scientific">Catenaria anguillulae PL171</name>
    <dbReference type="NCBI Taxonomy" id="765915"/>
    <lineage>
        <taxon>Eukaryota</taxon>
        <taxon>Fungi</taxon>
        <taxon>Fungi incertae sedis</taxon>
        <taxon>Blastocladiomycota</taxon>
        <taxon>Blastocladiomycetes</taxon>
        <taxon>Blastocladiales</taxon>
        <taxon>Catenariaceae</taxon>
        <taxon>Catenaria</taxon>
    </lineage>
</organism>
<keyword evidence="2" id="KW-1185">Reference proteome</keyword>
<reference evidence="1 2" key="1">
    <citation type="submission" date="2016-07" db="EMBL/GenBank/DDBJ databases">
        <title>Pervasive Adenine N6-methylation of Active Genes in Fungi.</title>
        <authorList>
            <consortium name="DOE Joint Genome Institute"/>
            <person name="Mondo S.J."/>
            <person name="Dannebaum R.O."/>
            <person name="Kuo R.C."/>
            <person name="Labutti K."/>
            <person name="Haridas S."/>
            <person name="Kuo A."/>
            <person name="Salamov A."/>
            <person name="Ahrendt S.R."/>
            <person name="Lipzen A."/>
            <person name="Sullivan W."/>
            <person name="Andreopoulos W.B."/>
            <person name="Clum A."/>
            <person name="Lindquist E."/>
            <person name="Daum C."/>
            <person name="Ramamoorthy G.K."/>
            <person name="Gryganskyi A."/>
            <person name="Culley D."/>
            <person name="Magnuson J.K."/>
            <person name="James T.Y."/>
            <person name="O'Malley M.A."/>
            <person name="Stajich J.E."/>
            <person name="Spatafora J.W."/>
            <person name="Visel A."/>
            <person name="Grigoriev I.V."/>
        </authorList>
    </citation>
    <scope>NUCLEOTIDE SEQUENCE [LARGE SCALE GENOMIC DNA]</scope>
    <source>
        <strain evidence="1 2">PL171</strain>
    </source>
</reference>
<name>A0A1Y2H5X0_9FUNG</name>
<dbReference type="AlphaFoldDB" id="A0A1Y2H5X0"/>
<dbReference type="Proteomes" id="UP000193411">
    <property type="component" value="Unassembled WGS sequence"/>
</dbReference>
<evidence type="ECO:0000313" key="2">
    <source>
        <dbReference type="Proteomes" id="UP000193411"/>
    </source>
</evidence>
<protein>
    <submittedName>
        <fullName evidence="1">Uncharacterized protein</fullName>
    </submittedName>
</protein>
<dbReference type="EMBL" id="MCFL01000113">
    <property type="protein sequence ID" value="ORZ29966.1"/>
    <property type="molecule type" value="Genomic_DNA"/>
</dbReference>
<gene>
    <name evidence="1" type="ORF">BCR44DRAFT_1446932</name>
</gene>
<accession>A0A1Y2H5X0</accession>
<proteinExistence type="predicted"/>